<organism evidence="5 6">
    <name type="scientific">Pochonia chlamydosporia 170</name>
    <dbReference type="NCBI Taxonomy" id="1380566"/>
    <lineage>
        <taxon>Eukaryota</taxon>
        <taxon>Fungi</taxon>
        <taxon>Dikarya</taxon>
        <taxon>Ascomycota</taxon>
        <taxon>Pezizomycotina</taxon>
        <taxon>Sordariomycetes</taxon>
        <taxon>Hypocreomycetidae</taxon>
        <taxon>Hypocreales</taxon>
        <taxon>Clavicipitaceae</taxon>
        <taxon>Pochonia</taxon>
    </lineage>
</organism>
<dbReference type="OrthoDB" id="2320368at2759"/>
<name>A0A179FNF7_METCM</name>
<sequence length="531" mass="58637">MEVLKSGMGPEKWVLRCTPAATTPCKPFVKCCLNFGCCQGRHSRIEREQRNSSRYDTMILRNVAVRKIGRALAPPMTRSALRMLSTEANNQSTSNPAPNGPVQSLPTTQSSPAESKILSAASSKKRRQKVVDEFIMSLGTDSAQERSGASWTTAHQIGNVGQELAPAQQFALFQRIQKNTRSLGSRVEKRYIPTELISNPPGPEDVSLELLMASQAHMGHNTSLWNPANSRYIYGVRQGIHIIALETIAAHLRRAARVVEDVSYRGGVILFVGTRKGQMEIVTKAAELAGACHLFTKWTPGAITNRDVILQSQATKVVNHLDSELDGFDQYKGNARPLLPDLVVCLNPLENYTMLYECGLKNIPTIGVIDTNVDPSWVTYTIPANDDRYAGQRGKQRRLQDASKGDVSWNTPPELVRHMQKEVKMAIANRKEVMGRMQSNVQGFTEEEQKLMRLGNKDVDVEISEDDMVKMLGETALNDATDAAVKAGDVPLPKEQSRGKVGSQLADIEAQLQRVQQQTTHIELAVGGKQK</sequence>
<dbReference type="NCBIfam" id="TIGR01011">
    <property type="entry name" value="rpsB_bact"/>
    <property type="match status" value="1"/>
</dbReference>
<evidence type="ECO:0000256" key="3">
    <source>
        <dbReference type="ARBA" id="ARBA00023274"/>
    </source>
</evidence>
<evidence type="ECO:0000256" key="4">
    <source>
        <dbReference type="SAM" id="MobiDB-lite"/>
    </source>
</evidence>
<accession>A0A179FNF7</accession>
<keyword evidence="6" id="KW-1185">Reference proteome</keyword>
<dbReference type="CDD" id="cd01425">
    <property type="entry name" value="RPS2"/>
    <property type="match status" value="1"/>
</dbReference>
<dbReference type="Proteomes" id="UP000078397">
    <property type="component" value="Unassembled WGS sequence"/>
</dbReference>
<dbReference type="InterPro" id="IPR001865">
    <property type="entry name" value="Ribosomal_uS2"/>
</dbReference>
<dbReference type="InterPro" id="IPR005706">
    <property type="entry name" value="Ribosomal_uS2_bac/mit/plastid"/>
</dbReference>
<dbReference type="PRINTS" id="PR00395">
    <property type="entry name" value="RIBOSOMALS2"/>
</dbReference>
<dbReference type="GO" id="GO:0006412">
    <property type="term" value="P:translation"/>
    <property type="evidence" value="ECO:0007669"/>
    <property type="project" value="InterPro"/>
</dbReference>
<feature type="region of interest" description="Disordered" evidence="4">
    <location>
        <begin position="86"/>
        <end position="124"/>
    </location>
</feature>
<comment type="similarity">
    <text evidence="1">Belongs to the universal ribosomal protein uS2 family.</text>
</comment>
<dbReference type="KEGG" id="pchm:VFPPC_08085"/>
<dbReference type="PANTHER" id="PTHR12534:SF0">
    <property type="entry name" value="SMALL RIBOSOMAL SUBUNIT PROTEIN US2M"/>
    <property type="match status" value="1"/>
</dbReference>
<evidence type="ECO:0000313" key="6">
    <source>
        <dbReference type="Proteomes" id="UP000078397"/>
    </source>
</evidence>
<protein>
    <submittedName>
        <fullName evidence="5">37S ribosomal protein MRP4</fullName>
    </submittedName>
</protein>
<dbReference type="GO" id="GO:0003735">
    <property type="term" value="F:structural constituent of ribosome"/>
    <property type="evidence" value="ECO:0007669"/>
    <property type="project" value="InterPro"/>
</dbReference>
<dbReference type="PROSITE" id="PS00962">
    <property type="entry name" value="RIBOSOMAL_S2_1"/>
    <property type="match status" value="1"/>
</dbReference>
<dbReference type="GO" id="GO:0005763">
    <property type="term" value="C:mitochondrial small ribosomal subunit"/>
    <property type="evidence" value="ECO:0007669"/>
    <property type="project" value="TreeGrafter"/>
</dbReference>
<reference evidence="5 6" key="1">
    <citation type="journal article" date="2016" name="PLoS Pathog.">
        <title>Biosynthesis of antibiotic leucinostatins in bio-control fungus Purpureocillium lilacinum and their inhibition on phytophthora revealed by genome mining.</title>
        <authorList>
            <person name="Wang G."/>
            <person name="Liu Z."/>
            <person name="Lin R."/>
            <person name="Li E."/>
            <person name="Mao Z."/>
            <person name="Ling J."/>
            <person name="Yang Y."/>
            <person name="Yin W.B."/>
            <person name="Xie B."/>
        </authorList>
    </citation>
    <scope>NUCLEOTIDE SEQUENCE [LARGE SCALE GENOMIC DNA]</scope>
    <source>
        <strain evidence="5">170</strain>
    </source>
</reference>
<dbReference type="Gene3D" id="3.40.50.10490">
    <property type="entry name" value="Glucose-6-phosphate isomerase like protein, domain 1"/>
    <property type="match status" value="1"/>
</dbReference>
<evidence type="ECO:0000256" key="1">
    <source>
        <dbReference type="ARBA" id="ARBA00006242"/>
    </source>
</evidence>
<gene>
    <name evidence="5" type="ORF">VFPPC_08085</name>
</gene>
<dbReference type="SUPFAM" id="SSF52313">
    <property type="entry name" value="Ribosomal protein S2"/>
    <property type="match status" value="1"/>
</dbReference>
<dbReference type="PANTHER" id="PTHR12534">
    <property type="entry name" value="30S RIBOSOMAL PROTEIN S2 PROKARYOTIC AND ORGANELLAR"/>
    <property type="match status" value="1"/>
</dbReference>
<dbReference type="GeneID" id="28850844"/>
<dbReference type="HAMAP" id="MF_00291_B">
    <property type="entry name" value="Ribosomal_uS2_B"/>
    <property type="match status" value="1"/>
</dbReference>
<dbReference type="RefSeq" id="XP_022284390.1">
    <property type="nucleotide sequence ID" value="XM_022428594.1"/>
</dbReference>
<dbReference type="InterPro" id="IPR023591">
    <property type="entry name" value="Ribosomal_uS2_flav_dom_sf"/>
</dbReference>
<keyword evidence="3" id="KW-0687">Ribonucleoprotein</keyword>
<evidence type="ECO:0000256" key="2">
    <source>
        <dbReference type="ARBA" id="ARBA00022980"/>
    </source>
</evidence>
<dbReference type="Pfam" id="PF00318">
    <property type="entry name" value="Ribosomal_S2"/>
    <property type="match status" value="1"/>
</dbReference>
<dbReference type="STRING" id="1380566.A0A179FNF7"/>
<feature type="region of interest" description="Disordered" evidence="4">
    <location>
        <begin position="389"/>
        <end position="411"/>
    </location>
</feature>
<dbReference type="InterPro" id="IPR018130">
    <property type="entry name" value="Ribosomal_uS2_CS"/>
</dbReference>
<comment type="caution">
    <text evidence="5">The sequence shown here is derived from an EMBL/GenBank/DDBJ whole genome shotgun (WGS) entry which is preliminary data.</text>
</comment>
<keyword evidence="2 5" id="KW-0689">Ribosomal protein</keyword>
<evidence type="ECO:0000313" key="5">
    <source>
        <dbReference type="EMBL" id="OAQ66549.2"/>
    </source>
</evidence>
<feature type="compositionally biased region" description="Polar residues" evidence="4">
    <location>
        <begin position="86"/>
        <end position="113"/>
    </location>
</feature>
<dbReference type="EMBL" id="LSBJ02000004">
    <property type="protein sequence ID" value="OAQ66549.2"/>
    <property type="molecule type" value="Genomic_DNA"/>
</dbReference>
<proteinExistence type="inferred from homology"/>
<dbReference type="AlphaFoldDB" id="A0A179FNF7"/>